<sequence length="193" mass="21533">MRLGSMTLSLHPFSAARWVAAPQAPTPTPATQAVFGRYYTLPPADSKQPPSAPQCAIPSPQAEAHARKAHELIESMQHRYIQLSRFLQAYNAFKANPLGGPMCAEMEEKIHQLALLLRTQQQQLKRIVGSYEDVAEEEEAAEAPVTDWLATIRVAVLREVVDFSTNELKRIEQSALLARYPRSSPKLARQPSF</sequence>
<dbReference type="OrthoDB" id="5586825at2759"/>
<accession>A0A9W8GB38</accession>
<organism evidence="2 3">
    <name type="scientific">Coemansia spiralis</name>
    <dbReference type="NCBI Taxonomy" id="417178"/>
    <lineage>
        <taxon>Eukaryota</taxon>
        <taxon>Fungi</taxon>
        <taxon>Fungi incertae sedis</taxon>
        <taxon>Zoopagomycota</taxon>
        <taxon>Kickxellomycotina</taxon>
        <taxon>Kickxellomycetes</taxon>
        <taxon>Kickxellales</taxon>
        <taxon>Kickxellaceae</taxon>
        <taxon>Coemansia</taxon>
    </lineage>
</organism>
<evidence type="ECO:0000313" key="3">
    <source>
        <dbReference type="Proteomes" id="UP001151518"/>
    </source>
</evidence>
<reference evidence="2" key="1">
    <citation type="submission" date="2022-07" db="EMBL/GenBank/DDBJ databases">
        <title>Phylogenomic reconstructions and comparative analyses of Kickxellomycotina fungi.</title>
        <authorList>
            <person name="Reynolds N.K."/>
            <person name="Stajich J.E."/>
            <person name="Barry K."/>
            <person name="Grigoriev I.V."/>
            <person name="Crous P."/>
            <person name="Smith M.E."/>
        </authorList>
    </citation>
    <scope>NUCLEOTIDE SEQUENCE</scope>
    <source>
        <strain evidence="2">NRRL 3115</strain>
    </source>
</reference>
<evidence type="ECO:0000256" key="1">
    <source>
        <dbReference type="SAM" id="MobiDB-lite"/>
    </source>
</evidence>
<gene>
    <name evidence="2" type="ORF">GGI25_001098</name>
</gene>
<protein>
    <submittedName>
        <fullName evidence="2">Uncharacterized protein</fullName>
    </submittedName>
</protein>
<evidence type="ECO:0000313" key="2">
    <source>
        <dbReference type="EMBL" id="KAJ2679909.1"/>
    </source>
</evidence>
<dbReference type="AlphaFoldDB" id="A0A9W8GB38"/>
<dbReference type="EMBL" id="JANBTW010000008">
    <property type="protein sequence ID" value="KAJ2679909.1"/>
    <property type="molecule type" value="Genomic_DNA"/>
</dbReference>
<dbReference type="Proteomes" id="UP001151518">
    <property type="component" value="Unassembled WGS sequence"/>
</dbReference>
<proteinExistence type="predicted"/>
<name>A0A9W8GB38_9FUNG</name>
<comment type="caution">
    <text evidence="2">The sequence shown here is derived from an EMBL/GenBank/DDBJ whole genome shotgun (WGS) entry which is preliminary data.</text>
</comment>
<feature type="region of interest" description="Disordered" evidence="1">
    <location>
        <begin position="42"/>
        <end position="63"/>
    </location>
</feature>